<dbReference type="OrthoDB" id="154268at2"/>
<evidence type="ECO:0000313" key="2">
    <source>
        <dbReference type="Proteomes" id="UP000036955"/>
    </source>
</evidence>
<protein>
    <submittedName>
        <fullName evidence="1">Uncharacterized protein</fullName>
    </submittedName>
</protein>
<sequence>MDLEKLVELYPRVYHMAERGAWDNIRNHGLMSTSAVLDHLEVRGDERARFESEHRDRKMDVRAGHPSNIVLRDQKPMPEVRLLQALMDGTTARQWYELINDKVFFWVEEERLHRLLGARDYRNLEHDVLTLDSAAFIPAYAESIWLCHMNSGNTWPIPHRRGMDIFRRIPDYPVKRSGNPVKNVVELVVDYAVPDIAEFVVQVRRMRGSEMLSVIA</sequence>
<reference evidence="1 2" key="1">
    <citation type="submission" date="2015-06" db="EMBL/GenBank/DDBJ databases">
        <authorList>
            <person name="Hoefler B.C."/>
            <person name="Straight P.D."/>
        </authorList>
    </citation>
    <scope>NUCLEOTIDE SEQUENCE [LARGE SCALE GENOMIC DNA]</scope>
    <source>
        <strain evidence="1 2">Riq4</strain>
    </source>
</reference>
<organism evidence="1 2">
    <name type="scientific">Pseudomonas syringae</name>
    <dbReference type="NCBI Taxonomy" id="317"/>
    <lineage>
        <taxon>Bacteria</taxon>
        <taxon>Pseudomonadati</taxon>
        <taxon>Pseudomonadota</taxon>
        <taxon>Gammaproteobacteria</taxon>
        <taxon>Pseudomonadales</taxon>
        <taxon>Pseudomonadaceae</taxon>
        <taxon>Pseudomonas</taxon>
    </lineage>
</organism>
<accession>A0A0L1MM51</accession>
<dbReference type="EMBL" id="LFQK01000004">
    <property type="protein sequence ID" value="KNH29486.1"/>
    <property type="molecule type" value="Genomic_DNA"/>
</dbReference>
<proteinExistence type="predicted"/>
<dbReference type="InterPro" id="IPR054271">
    <property type="entry name" value="DUF7002"/>
</dbReference>
<dbReference type="PATRIC" id="fig|317.197.peg.3759"/>
<comment type="caution">
    <text evidence="1">The sequence shown here is derived from an EMBL/GenBank/DDBJ whole genome shotgun (WGS) entry which is preliminary data.</text>
</comment>
<evidence type="ECO:0000313" key="1">
    <source>
        <dbReference type="EMBL" id="KNH29486.1"/>
    </source>
</evidence>
<gene>
    <name evidence="1" type="ORF">ACS77_02045</name>
</gene>
<dbReference type="Pfam" id="PF22531">
    <property type="entry name" value="DUF7002"/>
    <property type="match status" value="1"/>
</dbReference>
<dbReference type="AlphaFoldDB" id="A0A0L1MM51"/>
<name>A0A0L1MM51_PSESX</name>
<dbReference type="Proteomes" id="UP000036955">
    <property type="component" value="Unassembled WGS sequence"/>
</dbReference>